<proteinExistence type="predicted"/>
<feature type="region of interest" description="Disordered" evidence="1">
    <location>
        <begin position="122"/>
        <end position="147"/>
    </location>
</feature>
<accession>A0A3B0V8T9</accession>
<protein>
    <submittedName>
        <fullName evidence="2">Uncharacterized protein</fullName>
    </submittedName>
</protein>
<evidence type="ECO:0000313" key="2">
    <source>
        <dbReference type="EMBL" id="VAW39995.1"/>
    </source>
</evidence>
<sequence>MKRKKWLVKITVSMALALFVSVSAVSVTVRAGEKEDTLAAEQQHIKNSEIRNGWVDRIDKNIIIIDDMKLRLSPATKYFDLHKKDITKGSVHKGQFVGFLQKNGLITELYLIKPGIADQLPAAAPPARPKTQVRPSHLIKEGGVWKN</sequence>
<reference evidence="2" key="1">
    <citation type="submission" date="2018-06" db="EMBL/GenBank/DDBJ databases">
        <authorList>
            <person name="Zhirakovskaya E."/>
        </authorList>
    </citation>
    <scope>NUCLEOTIDE SEQUENCE</scope>
</reference>
<organism evidence="2">
    <name type="scientific">hydrothermal vent metagenome</name>
    <dbReference type="NCBI Taxonomy" id="652676"/>
    <lineage>
        <taxon>unclassified sequences</taxon>
        <taxon>metagenomes</taxon>
        <taxon>ecological metagenomes</taxon>
    </lineage>
</organism>
<evidence type="ECO:0000256" key="1">
    <source>
        <dbReference type="SAM" id="MobiDB-lite"/>
    </source>
</evidence>
<dbReference type="EMBL" id="UOEY01000093">
    <property type="protein sequence ID" value="VAW39995.1"/>
    <property type="molecule type" value="Genomic_DNA"/>
</dbReference>
<gene>
    <name evidence="2" type="ORF">MNBD_DELTA04-440</name>
</gene>
<name>A0A3B0V8T9_9ZZZZ</name>
<dbReference type="AlphaFoldDB" id="A0A3B0V8T9"/>